<comment type="caution">
    <text evidence="1">The sequence shown here is derived from an EMBL/GenBank/DDBJ whole genome shotgun (WGS) entry which is preliminary data.</text>
</comment>
<dbReference type="AlphaFoldDB" id="A0A7J0BI58"/>
<gene>
    <name evidence="1" type="ORF">DSM101010T_11700</name>
</gene>
<reference evidence="1 2" key="1">
    <citation type="submission" date="2020-05" db="EMBL/GenBank/DDBJ databases">
        <title>Draft genome sequence of Desulfovibrio sp. strain HN2T.</title>
        <authorList>
            <person name="Ueno A."/>
            <person name="Tamazawa S."/>
            <person name="Tamamura S."/>
            <person name="Murakami T."/>
            <person name="Kiyama T."/>
            <person name="Inomata H."/>
            <person name="Amano Y."/>
            <person name="Miyakawa K."/>
            <person name="Tamaki H."/>
            <person name="Naganuma T."/>
            <person name="Kaneko K."/>
        </authorList>
    </citation>
    <scope>NUCLEOTIDE SEQUENCE [LARGE SCALE GENOMIC DNA]</scope>
    <source>
        <strain evidence="1 2">HN2</strain>
    </source>
</reference>
<evidence type="ECO:0000313" key="2">
    <source>
        <dbReference type="Proteomes" id="UP000503840"/>
    </source>
</evidence>
<dbReference type="Pfam" id="PF14334">
    <property type="entry name" value="DUF4390"/>
    <property type="match status" value="1"/>
</dbReference>
<sequence>MQLRDFVLDNSEGQIAVRFGIGFTDLDPVRLMLKEGAQITLECEASLSEPSTIWLSDTLTRHRFTSVLTYNVLTREYVIVHGNETALHKNTSLLKLLEQTWEKLSITLGQLSALERGKDYRVTLDIRAKNDNTPPWLTKTLFFWSWDVAPSMHYTMNFTF</sequence>
<evidence type="ECO:0008006" key="3">
    <source>
        <dbReference type="Google" id="ProtNLM"/>
    </source>
</evidence>
<dbReference type="EMBL" id="BLVO01000012">
    <property type="protein sequence ID" value="GFM32805.1"/>
    <property type="molecule type" value="Genomic_DNA"/>
</dbReference>
<protein>
    <recommendedName>
        <fullName evidence="3">DUF4390 domain-containing protein</fullName>
    </recommendedName>
</protein>
<keyword evidence="2" id="KW-1185">Reference proteome</keyword>
<name>A0A7J0BI58_9BACT</name>
<proteinExistence type="predicted"/>
<accession>A0A7J0BI58</accession>
<dbReference type="Proteomes" id="UP000503840">
    <property type="component" value="Unassembled WGS sequence"/>
</dbReference>
<dbReference type="InterPro" id="IPR025500">
    <property type="entry name" value="DUF4390"/>
</dbReference>
<evidence type="ECO:0000313" key="1">
    <source>
        <dbReference type="EMBL" id="GFM32805.1"/>
    </source>
</evidence>
<organism evidence="1 2">
    <name type="scientific">Desulfovibrio subterraneus</name>
    <dbReference type="NCBI Taxonomy" id="2718620"/>
    <lineage>
        <taxon>Bacteria</taxon>
        <taxon>Pseudomonadati</taxon>
        <taxon>Thermodesulfobacteriota</taxon>
        <taxon>Desulfovibrionia</taxon>
        <taxon>Desulfovibrionales</taxon>
        <taxon>Desulfovibrionaceae</taxon>
        <taxon>Desulfovibrio</taxon>
    </lineage>
</organism>